<gene>
    <name evidence="2" type="ORF">L596_017542</name>
</gene>
<evidence type="ECO:0000256" key="1">
    <source>
        <dbReference type="SAM" id="MobiDB-lite"/>
    </source>
</evidence>
<sequence>MRLVERGLPGKNHFAASLTGQTERSHIELPLSVARNDRPVSLTNNVKPTGRLPHASPKRGSSVWKQQKLNVIEELLDWASFVCDKLTTKTVFLDKAWMTGHRTLDLTKVFLPDSSFLNQTHASCLVALGVFFGPSCIPV</sequence>
<feature type="region of interest" description="Disordered" evidence="1">
    <location>
        <begin position="40"/>
        <end position="59"/>
    </location>
</feature>
<evidence type="ECO:0000313" key="3">
    <source>
        <dbReference type="Proteomes" id="UP000298663"/>
    </source>
</evidence>
<evidence type="ECO:0000313" key="2">
    <source>
        <dbReference type="EMBL" id="TKR76401.1"/>
    </source>
</evidence>
<reference evidence="2 3" key="1">
    <citation type="journal article" date="2015" name="Genome Biol.">
        <title>Comparative genomics of Steinernema reveals deeply conserved gene regulatory networks.</title>
        <authorList>
            <person name="Dillman A.R."/>
            <person name="Macchietto M."/>
            <person name="Porter C.F."/>
            <person name="Rogers A."/>
            <person name="Williams B."/>
            <person name="Antoshechkin I."/>
            <person name="Lee M.M."/>
            <person name="Goodwin Z."/>
            <person name="Lu X."/>
            <person name="Lewis E.E."/>
            <person name="Goodrich-Blair H."/>
            <person name="Stock S.P."/>
            <person name="Adams B.J."/>
            <person name="Sternberg P.W."/>
            <person name="Mortazavi A."/>
        </authorList>
    </citation>
    <scope>NUCLEOTIDE SEQUENCE [LARGE SCALE GENOMIC DNA]</scope>
    <source>
        <strain evidence="2 3">ALL</strain>
    </source>
</reference>
<dbReference type="AlphaFoldDB" id="A0A4U5N282"/>
<name>A0A4U5N282_STECR</name>
<reference evidence="2 3" key="2">
    <citation type="journal article" date="2019" name="G3 (Bethesda)">
        <title>Hybrid Assembly of the Genome of the Entomopathogenic Nematode Steinernema carpocapsae Identifies the X-Chromosome.</title>
        <authorList>
            <person name="Serra L."/>
            <person name="Macchietto M."/>
            <person name="Macias-Munoz A."/>
            <person name="McGill C.J."/>
            <person name="Rodriguez I.M."/>
            <person name="Rodriguez B."/>
            <person name="Murad R."/>
            <person name="Mortazavi A."/>
        </authorList>
    </citation>
    <scope>NUCLEOTIDE SEQUENCE [LARGE SCALE GENOMIC DNA]</scope>
    <source>
        <strain evidence="2 3">ALL</strain>
    </source>
</reference>
<organism evidence="2 3">
    <name type="scientific">Steinernema carpocapsae</name>
    <name type="common">Entomopathogenic nematode</name>
    <dbReference type="NCBI Taxonomy" id="34508"/>
    <lineage>
        <taxon>Eukaryota</taxon>
        <taxon>Metazoa</taxon>
        <taxon>Ecdysozoa</taxon>
        <taxon>Nematoda</taxon>
        <taxon>Chromadorea</taxon>
        <taxon>Rhabditida</taxon>
        <taxon>Tylenchina</taxon>
        <taxon>Panagrolaimomorpha</taxon>
        <taxon>Strongyloidoidea</taxon>
        <taxon>Steinernematidae</taxon>
        <taxon>Steinernema</taxon>
    </lineage>
</organism>
<protein>
    <submittedName>
        <fullName evidence="2">Uncharacterized protein</fullName>
    </submittedName>
</protein>
<comment type="caution">
    <text evidence="2">The sequence shown here is derived from an EMBL/GenBank/DDBJ whole genome shotgun (WGS) entry which is preliminary data.</text>
</comment>
<proteinExistence type="predicted"/>
<dbReference type="Proteomes" id="UP000298663">
    <property type="component" value="Unassembled WGS sequence"/>
</dbReference>
<dbReference type="EMBL" id="AZBU02000005">
    <property type="protein sequence ID" value="TKR76401.1"/>
    <property type="molecule type" value="Genomic_DNA"/>
</dbReference>
<keyword evidence="3" id="KW-1185">Reference proteome</keyword>
<accession>A0A4U5N282</accession>